<accession>A0ABU9BM39</accession>
<feature type="signal peptide" evidence="7">
    <location>
        <begin position="1"/>
        <end position="31"/>
    </location>
</feature>
<dbReference type="Proteomes" id="UP001371218">
    <property type="component" value="Unassembled WGS sequence"/>
</dbReference>
<dbReference type="Pfam" id="PF03009">
    <property type="entry name" value="GDPD"/>
    <property type="match status" value="1"/>
</dbReference>
<evidence type="ECO:0000256" key="6">
    <source>
        <dbReference type="ARBA" id="ARBA00047512"/>
    </source>
</evidence>
<dbReference type="EMBL" id="JBBUTG010000004">
    <property type="protein sequence ID" value="MEK8031017.1"/>
    <property type="molecule type" value="Genomic_DNA"/>
</dbReference>
<dbReference type="RefSeq" id="WP_341425383.1">
    <property type="nucleotide sequence ID" value="NZ_JBBUTG010000004.1"/>
</dbReference>
<comment type="caution">
    <text evidence="9">The sequence shown here is derived from an EMBL/GenBank/DDBJ whole genome shotgun (WGS) entry which is preliminary data.</text>
</comment>
<keyword evidence="5" id="KW-0378">Hydrolase</keyword>
<feature type="domain" description="GP-PDE" evidence="8">
    <location>
        <begin position="40"/>
        <end position="388"/>
    </location>
</feature>
<dbReference type="PANTHER" id="PTHR43620">
    <property type="entry name" value="GLYCEROPHOSPHORYL DIESTER PHOSPHODIESTERASE"/>
    <property type="match status" value="1"/>
</dbReference>
<evidence type="ECO:0000256" key="4">
    <source>
        <dbReference type="ARBA" id="ARBA00022798"/>
    </source>
</evidence>
<evidence type="ECO:0000256" key="5">
    <source>
        <dbReference type="ARBA" id="ARBA00022801"/>
    </source>
</evidence>
<feature type="chain" id="PRO_5047417502" description="glycerophosphodiester phosphodiesterase" evidence="7">
    <location>
        <begin position="32"/>
        <end position="410"/>
    </location>
</feature>
<comment type="catalytic activity">
    <reaction evidence="6">
        <text>a sn-glycero-3-phosphodiester + H2O = an alcohol + sn-glycerol 3-phosphate + H(+)</text>
        <dbReference type="Rhea" id="RHEA:12969"/>
        <dbReference type="ChEBI" id="CHEBI:15377"/>
        <dbReference type="ChEBI" id="CHEBI:15378"/>
        <dbReference type="ChEBI" id="CHEBI:30879"/>
        <dbReference type="ChEBI" id="CHEBI:57597"/>
        <dbReference type="ChEBI" id="CHEBI:83408"/>
        <dbReference type="EC" id="3.1.4.46"/>
    </reaction>
</comment>
<organism evidence="9 10">
    <name type="scientific">Ideonella lacteola</name>
    <dbReference type="NCBI Taxonomy" id="2984193"/>
    <lineage>
        <taxon>Bacteria</taxon>
        <taxon>Pseudomonadati</taxon>
        <taxon>Pseudomonadota</taxon>
        <taxon>Betaproteobacteria</taxon>
        <taxon>Burkholderiales</taxon>
        <taxon>Sphaerotilaceae</taxon>
        <taxon>Ideonella</taxon>
    </lineage>
</organism>
<evidence type="ECO:0000256" key="7">
    <source>
        <dbReference type="SAM" id="SignalP"/>
    </source>
</evidence>
<gene>
    <name evidence="9" type="ORF">AACH06_09340</name>
</gene>
<evidence type="ECO:0000259" key="8">
    <source>
        <dbReference type="PROSITE" id="PS51704"/>
    </source>
</evidence>
<reference evidence="9 10" key="1">
    <citation type="submission" date="2024-04" db="EMBL/GenBank/DDBJ databases">
        <title>Novel species of the genus Ideonella isolated from streams.</title>
        <authorList>
            <person name="Lu H."/>
        </authorList>
    </citation>
    <scope>NUCLEOTIDE SEQUENCE [LARGE SCALE GENOMIC DNA]</scope>
    <source>
        <strain evidence="9 10">DXS29W</strain>
    </source>
</reference>
<evidence type="ECO:0000313" key="10">
    <source>
        <dbReference type="Proteomes" id="UP001371218"/>
    </source>
</evidence>
<dbReference type="SUPFAM" id="SSF51695">
    <property type="entry name" value="PLC-like phosphodiesterases"/>
    <property type="match status" value="1"/>
</dbReference>
<dbReference type="EC" id="3.1.4.46" evidence="2"/>
<protein>
    <recommendedName>
        <fullName evidence="2">glycerophosphodiester phosphodiesterase</fullName>
        <ecNumber evidence="2">3.1.4.46</ecNumber>
    </recommendedName>
</protein>
<dbReference type="PANTHER" id="PTHR43620:SF7">
    <property type="entry name" value="GLYCEROPHOSPHODIESTER PHOSPHODIESTERASE GDPD5-RELATED"/>
    <property type="match status" value="1"/>
</dbReference>
<keyword evidence="3 7" id="KW-0732">Signal</keyword>
<evidence type="ECO:0000313" key="9">
    <source>
        <dbReference type="EMBL" id="MEK8031017.1"/>
    </source>
</evidence>
<keyword evidence="10" id="KW-1185">Reference proteome</keyword>
<comment type="similarity">
    <text evidence="1">Belongs to the glycerophosphoryl diester phosphodiesterase family.</text>
</comment>
<evidence type="ECO:0000256" key="3">
    <source>
        <dbReference type="ARBA" id="ARBA00022729"/>
    </source>
</evidence>
<evidence type="ECO:0000256" key="1">
    <source>
        <dbReference type="ARBA" id="ARBA00007277"/>
    </source>
</evidence>
<evidence type="ECO:0000256" key="2">
    <source>
        <dbReference type="ARBA" id="ARBA00012247"/>
    </source>
</evidence>
<name>A0ABU9BM39_9BURK</name>
<proteinExistence type="inferred from homology"/>
<keyword evidence="4" id="KW-0319">Glycerol metabolism</keyword>
<dbReference type="PROSITE" id="PS51704">
    <property type="entry name" value="GP_PDE"/>
    <property type="match status" value="1"/>
</dbReference>
<sequence>MTLHKTPHRTHRLAAAVLTVLGTLAAGAAQAGLPQLSGPPLVIGHRGAPGHLPDHTLEGYALAIELGADFVEPDLVATKDGVLIARHEPNLIATTNVASIPKFASRKRVAIVDGAAEEGFFASDFTLAEIKELRAVQPMAQRDHGFDGEYKIPTLREVIALVKRKTLEKGRTIGIYPETKHPTYHKSLGLALEDRLLDELTLAGWNYRNAPVFIQSFETANLRELRQKTRVHLVQLVDADGLNPDGTLSFAPPYDKPYDWVVSGRPGLFSDLLTPAGLAEVATYADGVGPWKYYLQSTACKVVAQGACQDANGDGLVNEADRTVLPPTAVVANAHAQGLVVHPYTFRSEDSRLPLEDLGTPTREYQRFYELGVDGLFSDFTESAVAGRSMYLLKHAPAYRQCLVKGGCTR</sequence>
<dbReference type="InterPro" id="IPR017946">
    <property type="entry name" value="PLC-like_Pdiesterase_TIM-brl"/>
</dbReference>
<dbReference type="CDD" id="cd08602">
    <property type="entry name" value="GDPD_ScGlpQ1_like"/>
    <property type="match status" value="1"/>
</dbReference>
<dbReference type="InterPro" id="IPR030395">
    <property type="entry name" value="GP_PDE_dom"/>
</dbReference>
<dbReference type="Gene3D" id="3.20.20.190">
    <property type="entry name" value="Phosphatidylinositol (PI) phosphodiesterase"/>
    <property type="match status" value="1"/>
</dbReference>